<dbReference type="GO" id="GO:0009279">
    <property type="term" value="C:cell outer membrane"/>
    <property type="evidence" value="ECO:0007669"/>
    <property type="project" value="UniProtKB-SubCell"/>
</dbReference>
<feature type="region of interest" description="Disordered" evidence="10">
    <location>
        <begin position="883"/>
        <end position="906"/>
    </location>
</feature>
<dbReference type="AlphaFoldDB" id="A0A562STZ1"/>
<keyword evidence="2 8" id="KW-0813">Transport</keyword>
<evidence type="ECO:0000256" key="7">
    <source>
        <dbReference type="ARBA" id="ARBA00023237"/>
    </source>
</evidence>
<organism evidence="14 15">
    <name type="scientific">Chitinophaga japonensis</name>
    <name type="common">Flexibacter japonensis</name>
    <dbReference type="NCBI Taxonomy" id="104662"/>
    <lineage>
        <taxon>Bacteria</taxon>
        <taxon>Pseudomonadati</taxon>
        <taxon>Bacteroidota</taxon>
        <taxon>Chitinophagia</taxon>
        <taxon>Chitinophagales</taxon>
        <taxon>Chitinophagaceae</taxon>
        <taxon>Chitinophaga</taxon>
    </lineage>
</organism>
<dbReference type="EMBL" id="VLLG01000005">
    <property type="protein sequence ID" value="TWI84553.1"/>
    <property type="molecule type" value="Genomic_DNA"/>
</dbReference>
<keyword evidence="7 8" id="KW-0998">Cell outer membrane</keyword>
<evidence type="ECO:0000259" key="13">
    <source>
        <dbReference type="Pfam" id="PF07715"/>
    </source>
</evidence>
<feature type="signal peptide" evidence="11">
    <location>
        <begin position="1"/>
        <end position="20"/>
    </location>
</feature>
<dbReference type="RefSeq" id="WP_145718302.1">
    <property type="nucleotide sequence ID" value="NZ_BAAAFY010000002.1"/>
</dbReference>
<dbReference type="NCBIfam" id="TIGR04057">
    <property type="entry name" value="SusC_RagA_signa"/>
    <property type="match status" value="1"/>
</dbReference>
<evidence type="ECO:0000256" key="10">
    <source>
        <dbReference type="SAM" id="MobiDB-lite"/>
    </source>
</evidence>
<keyword evidence="15" id="KW-1185">Reference proteome</keyword>
<comment type="subcellular location">
    <subcellularLocation>
        <location evidence="1 8">Cell outer membrane</location>
        <topology evidence="1 8">Multi-pass membrane protein</topology>
    </subcellularLocation>
</comment>
<evidence type="ECO:0000256" key="11">
    <source>
        <dbReference type="SAM" id="SignalP"/>
    </source>
</evidence>
<dbReference type="NCBIfam" id="TIGR04056">
    <property type="entry name" value="OMP_RagA_SusC"/>
    <property type="match status" value="1"/>
</dbReference>
<comment type="caution">
    <text evidence="14">The sequence shown here is derived from an EMBL/GenBank/DDBJ whole genome shotgun (WGS) entry which is preliminary data.</text>
</comment>
<comment type="similarity">
    <text evidence="8 9">Belongs to the TonB-dependent receptor family.</text>
</comment>
<keyword evidence="5 9" id="KW-0798">TonB box</keyword>
<dbReference type="InterPro" id="IPR023997">
    <property type="entry name" value="TonB-dep_OMP_SusC/RagA_CS"/>
</dbReference>
<keyword evidence="6 8" id="KW-0472">Membrane</keyword>
<keyword evidence="4 8" id="KW-0812">Transmembrane</keyword>
<dbReference type="InterPro" id="IPR012910">
    <property type="entry name" value="Plug_dom"/>
</dbReference>
<sequence>MNKLLLICWLLMSSTGWVLAQTHTIKGKVTDAATGQPLPFVSVQLKGTSTGTQTDAAGNFSLNVPAGQNAGLVFSYLGYQSVTQNADGNASLNIQLQKDNKNLDEVVVVGYGQVKKRDLTGAVVSVKGEELKKVPVTNVMESVQGKLPGVDITRSSGAAGARVNVTVRGNRSITANNGPLYIVDGVQYSSIEDINPNDIQSMEVLKDASSTAIYGSRGANGVIIVTTKRGSTGKPKVNVNTYVGVSQVAGYPKVNSGPQYVALKREANRTTGRWNSEADDPKIFNAFELNAIENDLWTRYSDLLIQDGLQQDYQVGVSAGSEKTKVYLSLDYFDEKGLFKLDRLRRYSARLNVDQVVNKVLKVGMQSQITYYDQSVRRDPLNQANKIIPLGVPFDENGNFIPFPNSGPHINPLADEQPDAYQNQPRITRTFATGYVELTPLEGLSLRSYAGITLENMRTGIYASQNTIDRATSSGSRSQYNTGTIRTINWENVLNYRRAFGDHDIGVTAVASLLSDQRDSSSIQGEGQLLPKQLYYALQNNARGIAIRSSYQASKLISFTGRINYSYKGKYLLSLTGRSDGSSKLAPGNKWAFFPSVAGAWRISDEPFMRSQQLFSDLKLRASYGIAGNDAIRPYSTVTYLSRIPFSYDDTNAALAYGISDQVGNKSLKWELSATTNVGVDVGLFGSRIYASIDYYDTRTRDLLLQRTLPASGGVSNVVQNIGKTRNRGIEVGINTTNITTKDFSWTSGIVFSRNKEEIVSLADENTNDVANKWFIGSPVNVYYDYDMVGIWQSNEADEAAKFGYKPGDIKVADTNGDGAFTTADRVVLGAQVPKWSGGFNNDIRYRNFDLNIYIYARIGQWISSEYDAKYDPQGLENSAQVNYWTPENPSNEYPQPNASRSRSSTPFISSLGFRDGSFVKIRNISLGYNFGEPVLKTLHLSGLRIYVTGKNLVTFSKVKNYDPERGGNLSNPMTKLYVAGLNVEF</sequence>
<dbReference type="Pfam" id="PF00593">
    <property type="entry name" value="TonB_dep_Rec_b-barrel"/>
    <property type="match status" value="1"/>
</dbReference>
<accession>A0A562STZ1</accession>
<reference evidence="14 15" key="1">
    <citation type="journal article" date="2013" name="Stand. Genomic Sci.">
        <title>Genomic Encyclopedia of Type Strains, Phase I: The one thousand microbial genomes (KMG-I) project.</title>
        <authorList>
            <person name="Kyrpides N.C."/>
            <person name="Woyke T."/>
            <person name="Eisen J.A."/>
            <person name="Garrity G."/>
            <person name="Lilburn T.G."/>
            <person name="Beck B.J."/>
            <person name="Whitman W.B."/>
            <person name="Hugenholtz P."/>
            <person name="Klenk H.P."/>
        </authorList>
    </citation>
    <scope>NUCLEOTIDE SEQUENCE [LARGE SCALE GENOMIC DNA]</scope>
    <source>
        <strain evidence="14 15">DSM 13484</strain>
    </source>
</reference>
<dbReference type="SUPFAM" id="SSF49464">
    <property type="entry name" value="Carboxypeptidase regulatory domain-like"/>
    <property type="match status" value="1"/>
</dbReference>
<evidence type="ECO:0000256" key="3">
    <source>
        <dbReference type="ARBA" id="ARBA00022452"/>
    </source>
</evidence>
<dbReference type="Gene3D" id="2.170.130.10">
    <property type="entry name" value="TonB-dependent receptor, plug domain"/>
    <property type="match status" value="1"/>
</dbReference>
<evidence type="ECO:0000256" key="5">
    <source>
        <dbReference type="ARBA" id="ARBA00023077"/>
    </source>
</evidence>
<dbReference type="Proteomes" id="UP000316778">
    <property type="component" value="Unassembled WGS sequence"/>
</dbReference>
<dbReference type="Gene3D" id="2.60.40.1120">
    <property type="entry name" value="Carboxypeptidase-like, regulatory domain"/>
    <property type="match status" value="1"/>
</dbReference>
<evidence type="ECO:0000256" key="4">
    <source>
        <dbReference type="ARBA" id="ARBA00022692"/>
    </source>
</evidence>
<protein>
    <submittedName>
        <fullName evidence="14">TonB-linked SusC/RagA family outer membrane protein</fullName>
    </submittedName>
</protein>
<feature type="compositionally biased region" description="Polar residues" evidence="10">
    <location>
        <begin position="883"/>
        <end position="899"/>
    </location>
</feature>
<evidence type="ECO:0000256" key="1">
    <source>
        <dbReference type="ARBA" id="ARBA00004571"/>
    </source>
</evidence>
<evidence type="ECO:0000313" key="14">
    <source>
        <dbReference type="EMBL" id="TWI84553.1"/>
    </source>
</evidence>
<dbReference type="SUPFAM" id="SSF56935">
    <property type="entry name" value="Porins"/>
    <property type="match status" value="1"/>
</dbReference>
<dbReference type="InterPro" id="IPR023996">
    <property type="entry name" value="TonB-dep_OMP_SusC/RagA"/>
</dbReference>
<dbReference type="Pfam" id="PF07715">
    <property type="entry name" value="Plug"/>
    <property type="match status" value="1"/>
</dbReference>
<dbReference type="InterPro" id="IPR039426">
    <property type="entry name" value="TonB-dep_rcpt-like"/>
</dbReference>
<dbReference type="InterPro" id="IPR037066">
    <property type="entry name" value="Plug_dom_sf"/>
</dbReference>
<feature type="domain" description="TonB-dependent receptor plug" evidence="13">
    <location>
        <begin position="115"/>
        <end position="222"/>
    </location>
</feature>
<dbReference type="InterPro" id="IPR000531">
    <property type="entry name" value="Beta-barrel_TonB"/>
</dbReference>
<dbReference type="InterPro" id="IPR036942">
    <property type="entry name" value="Beta-barrel_TonB_sf"/>
</dbReference>
<dbReference type="Gene3D" id="2.40.170.20">
    <property type="entry name" value="TonB-dependent receptor, beta-barrel domain"/>
    <property type="match status" value="1"/>
</dbReference>
<name>A0A562STZ1_CHIJA</name>
<evidence type="ECO:0000313" key="15">
    <source>
        <dbReference type="Proteomes" id="UP000316778"/>
    </source>
</evidence>
<dbReference type="FunFam" id="2.170.130.10:FF:000008">
    <property type="entry name" value="SusC/RagA family TonB-linked outer membrane protein"/>
    <property type="match status" value="1"/>
</dbReference>
<evidence type="ECO:0000256" key="8">
    <source>
        <dbReference type="PROSITE-ProRule" id="PRU01360"/>
    </source>
</evidence>
<evidence type="ECO:0000256" key="9">
    <source>
        <dbReference type="RuleBase" id="RU003357"/>
    </source>
</evidence>
<proteinExistence type="inferred from homology"/>
<keyword evidence="11" id="KW-0732">Signal</keyword>
<gene>
    <name evidence="14" type="ORF">LX66_4923</name>
</gene>
<feature type="domain" description="TonB-dependent receptor-like beta-barrel" evidence="12">
    <location>
        <begin position="408"/>
        <end position="953"/>
    </location>
</feature>
<evidence type="ECO:0000256" key="2">
    <source>
        <dbReference type="ARBA" id="ARBA00022448"/>
    </source>
</evidence>
<dbReference type="OrthoDB" id="9768177at2"/>
<dbReference type="PROSITE" id="PS52016">
    <property type="entry name" value="TONB_DEPENDENT_REC_3"/>
    <property type="match status" value="1"/>
</dbReference>
<dbReference type="Pfam" id="PF13715">
    <property type="entry name" value="CarbopepD_reg_2"/>
    <property type="match status" value="1"/>
</dbReference>
<evidence type="ECO:0000256" key="6">
    <source>
        <dbReference type="ARBA" id="ARBA00023136"/>
    </source>
</evidence>
<keyword evidence="3 8" id="KW-1134">Transmembrane beta strand</keyword>
<feature type="chain" id="PRO_5021942764" evidence="11">
    <location>
        <begin position="21"/>
        <end position="986"/>
    </location>
</feature>
<evidence type="ECO:0000259" key="12">
    <source>
        <dbReference type="Pfam" id="PF00593"/>
    </source>
</evidence>
<dbReference type="InterPro" id="IPR008969">
    <property type="entry name" value="CarboxyPept-like_regulatory"/>
</dbReference>